<sequence length="186" mass="21140">MKSTFFNPINGLTILGLLLFASCEKEEDLPSNQVNETEETAQEVDLTTTMEDIDKVTLSSFQRNGFANRSLLTMEEDLCEKVKIEWLPGVKKMIIDFGQGCTSPRGVTRKGKIIVTYTGRYWSPGSVITSIFENFYINDRMIEGVRVITNQGFNENDKFFTFKIVIEGGKITWPDGTFRTVESRHV</sequence>
<protein>
    <recommendedName>
        <fullName evidence="3">Lipoprotein</fullName>
    </recommendedName>
</protein>
<dbReference type="AlphaFoldDB" id="A0A1G5YGP4"/>
<evidence type="ECO:0000313" key="1">
    <source>
        <dbReference type="EMBL" id="SDA81384.1"/>
    </source>
</evidence>
<name>A0A1G5YGP4_9BACT</name>
<dbReference type="STRING" id="279824.SAMN03080617_02517"/>
<reference evidence="2" key="1">
    <citation type="submission" date="2016-10" db="EMBL/GenBank/DDBJ databases">
        <authorList>
            <person name="Varghese N."/>
            <person name="Submissions S."/>
        </authorList>
    </citation>
    <scope>NUCLEOTIDE SEQUENCE [LARGE SCALE GENOMIC DNA]</scope>
    <source>
        <strain evidence="2">DSM 22703</strain>
    </source>
</reference>
<dbReference type="RefSeq" id="WP_092730460.1">
    <property type="nucleotide sequence ID" value="NZ_FMXE01000016.1"/>
</dbReference>
<dbReference type="OrthoDB" id="1114031at2"/>
<dbReference type="PROSITE" id="PS51257">
    <property type="entry name" value="PROKAR_LIPOPROTEIN"/>
    <property type="match status" value="1"/>
</dbReference>
<evidence type="ECO:0000313" key="2">
    <source>
        <dbReference type="Proteomes" id="UP000198756"/>
    </source>
</evidence>
<dbReference type="EMBL" id="FMXE01000016">
    <property type="protein sequence ID" value="SDA81384.1"/>
    <property type="molecule type" value="Genomic_DNA"/>
</dbReference>
<gene>
    <name evidence="1" type="ORF">SAMN03080617_02517</name>
</gene>
<proteinExistence type="predicted"/>
<dbReference type="Proteomes" id="UP000198756">
    <property type="component" value="Unassembled WGS sequence"/>
</dbReference>
<keyword evidence="2" id="KW-1185">Reference proteome</keyword>
<organism evidence="1 2">
    <name type="scientific">Algoriphagus alkaliphilus</name>
    <dbReference type="NCBI Taxonomy" id="279824"/>
    <lineage>
        <taxon>Bacteria</taxon>
        <taxon>Pseudomonadati</taxon>
        <taxon>Bacteroidota</taxon>
        <taxon>Cytophagia</taxon>
        <taxon>Cytophagales</taxon>
        <taxon>Cyclobacteriaceae</taxon>
        <taxon>Algoriphagus</taxon>
    </lineage>
</organism>
<accession>A0A1G5YGP4</accession>
<evidence type="ECO:0008006" key="3">
    <source>
        <dbReference type="Google" id="ProtNLM"/>
    </source>
</evidence>